<proteinExistence type="predicted"/>
<reference evidence="1" key="1">
    <citation type="submission" date="2014-07" db="EMBL/GenBank/DDBJ databases">
        <authorList>
            <person name="Remaud-Simeon Magali"/>
            <person name="Passerini Delphine"/>
        </authorList>
    </citation>
    <scope>NUCLEOTIDE SEQUENCE</scope>
    <source>
        <strain evidence="1">NRRL B-742</strain>
        <plasmid evidence="1">1</plasmid>
    </source>
</reference>
<name>A0A098DLL9_LEUCI</name>
<gene>
    <name evidence="1" type="ORF">BN962_p00013</name>
</gene>
<geneLocation type="plasmid" evidence="1">
    <name>1</name>
</geneLocation>
<evidence type="ECO:0000313" key="1">
    <source>
        <dbReference type="EMBL" id="CEF82714.1"/>
    </source>
</evidence>
<dbReference type="EMBL" id="LN610406">
    <property type="protein sequence ID" value="CEF82714.1"/>
    <property type="molecule type" value="Genomic_DNA"/>
</dbReference>
<organism evidence="1">
    <name type="scientific">Leuconostoc citreum</name>
    <dbReference type="NCBI Taxonomy" id="33964"/>
    <lineage>
        <taxon>Bacteria</taxon>
        <taxon>Bacillati</taxon>
        <taxon>Bacillota</taxon>
        <taxon>Bacilli</taxon>
        <taxon>Lactobacillales</taxon>
        <taxon>Lactobacillaceae</taxon>
        <taxon>Leuconostoc</taxon>
    </lineage>
</organism>
<keyword evidence="1" id="KW-0614">Plasmid</keyword>
<accession>A0A098DLL9</accession>
<sequence length="26" mass="3114">MDGLSKLIVDYYISTVIYCEYAKVYY</sequence>
<protein>
    <submittedName>
        <fullName evidence="1">Uncharacterized protein</fullName>
    </submittedName>
</protein>
<dbReference type="AlphaFoldDB" id="A0A098DLL9"/>